<sequence>MPPRTSLVSRASRLYYASLASSTAINAPTSVPPHLHALYQSLLHLESSASSYIDLSRLQLALRSLESADALIRIAFLGLGGNGNQAARRLVRVLLADALSDGVEQWERELLDGVEGSVLVKYGEMVQDVGIVGGGRDGRVRELRVPSPLLKRLGVEILVTGLNASEERASDELEATILVPALTIPGAGGRVGFVRYPVHKAVVVTEGVSGAVELGRLPKGLLNGHMIQSALSLPLRKEEGIPKNERDGDVVDVGLAEHALGLFRENRANGAVFSQEWQASKVGSITNWLANSTKVDEKGDGLKPAVRDLLGSLLVKTQSAVESADSSSWARCSTLSVPESKRIILQEALATWCKDAHQDLQTNLSTAFLGPAWKRTTWWRLFWRIDEVSISAAEVLRRGWLVEAEQSLAFLSGRLLESGVATEAQLRAELMQLPPLLSKIREETGLNALFNPPWPQTVNLAREQILHEAVPALHVKAQRFMLAALSTMGGSSALAAWLWVASGGVALYESGAIAALGLVWALRRLQKVYGKEREVFAGAVRENGRRVLADVESRLQKVVNEGGRVAVREEDIRERESARKVVQVTREALGQIQTPEGRA</sequence>
<protein>
    <recommendedName>
        <fullName evidence="2">Mmc1 C-terminal domain-containing protein</fullName>
    </recommendedName>
</protein>
<dbReference type="eggNOG" id="ENOG502RY8K">
    <property type="taxonomic scope" value="Eukaryota"/>
</dbReference>
<dbReference type="PANTHER" id="PTHR38644">
    <property type="entry name" value="EXPRESSED PROTEIN"/>
    <property type="match status" value="1"/>
</dbReference>
<evidence type="ECO:0000313" key="4">
    <source>
        <dbReference type="Proteomes" id="UP000016931"/>
    </source>
</evidence>
<evidence type="ECO:0000256" key="1">
    <source>
        <dbReference type="SAM" id="Phobius"/>
    </source>
</evidence>
<gene>
    <name evidence="3" type="ORF">SEPMUDRAFT_164175</name>
</gene>
<name>N1QKT8_SPHMS</name>
<reference evidence="3 4" key="1">
    <citation type="journal article" date="2012" name="PLoS Pathog.">
        <title>Diverse lifestyles and strategies of plant pathogenesis encoded in the genomes of eighteen Dothideomycetes fungi.</title>
        <authorList>
            <person name="Ohm R.A."/>
            <person name="Feau N."/>
            <person name="Henrissat B."/>
            <person name="Schoch C.L."/>
            <person name="Horwitz B.A."/>
            <person name="Barry K.W."/>
            <person name="Condon B.J."/>
            <person name="Copeland A.C."/>
            <person name="Dhillon B."/>
            <person name="Glaser F."/>
            <person name="Hesse C.N."/>
            <person name="Kosti I."/>
            <person name="LaButti K."/>
            <person name="Lindquist E.A."/>
            <person name="Lucas S."/>
            <person name="Salamov A.A."/>
            <person name="Bradshaw R.E."/>
            <person name="Ciuffetti L."/>
            <person name="Hamelin R.C."/>
            <person name="Kema G.H.J."/>
            <person name="Lawrence C."/>
            <person name="Scott J.A."/>
            <person name="Spatafora J.W."/>
            <person name="Turgeon B.G."/>
            <person name="de Wit P.J.G.M."/>
            <person name="Zhong S."/>
            <person name="Goodwin S.B."/>
            <person name="Grigoriev I.V."/>
        </authorList>
    </citation>
    <scope>NUCLEOTIDE SEQUENCE [LARGE SCALE GENOMIC DNA]</scope>
    <source>
        <strain evidence="3 4">SO2202</strain>
    </source>
</reference>
<evidence type="ECO:0000259" key="2">
    <source>
        <dbReference type="Pfam" id="PF23868"/>
    </source>
</evidence>
<dbReference type="GeneID" id="27905238"/>
<dbReference type="STRING" id="692275.N1QKT8"/>
<keyword evidence="1" id="KW-0812">Transmembrane</keyword>
<keyword evidence="4" id="KW-1185">Reference proteome</keyword>
<keyword evidence="1" id="KW-0472">Membrane</keyword>
<dbReference type="InterPro" id="IPR056196">
    <property type="entry name" value="Mmc1_C"/>
</dbReference>
<dbReference type="PANTHER" id="PTHR38644:SF1">
    <property type="entry name" value="EXPRESSED PROTEIN"/>
    <property type="match status" value="1"/>
</dbReference>
<dbReference type="Proteomes" id="UP000016931">
    <property type="component" value="Unassembled WGS sequence"/>
</dbReference>
<dbReference type="HOGENOM" id="CLU_023613_1_0_1"/>
<dbReference type="Pfam" id="PF23868">
    <property type="entry name" value="Mmc1_C"/>
    <property type="match status" value="1"/>
</dbReference>
<dbReference type="OrthoDB" id="5593063at2759"/>
<dbReference type="Pfam" id="PF23867">
    <property type="entry name" value="Mmc1_N"/>
    <property type="match status" value="1"/>
</dbReference>
<organism evidence="3 4">
    <name type="scientific">Sphaerulina musiva (strain SO2202)</name>
    <name type="common">Poplar stem canker fungus</name>
    <name type="synonym">Septoria musiva</name>
    <dbReference type="NCBI Taxonomy" id="692275"/>
    <lineage>
        <taxon>Eukaryota</taxon>
        <taxon>Fungi</taxon>
        <taxon>Dikarya</taxon>
        <taxon>Ascomycota</taxon>
        <taxon>Pezizomycotina</taxon>
        <taxon>Dothideomycetes</taxon>
        <taxon>Dothideomycetidae</taxon>
        <taxon>Mycosphaerellales</taxon>
        <taxon>Mycosphaerellaceae</taxon>
        <taxon>Sphaerulina</taxon>
    </lineage>
</organism>
<keyword evidence="1" id="KW-1133">Transmembrane helix</keyword>
<proteinExistence type="predicted"/>
<dbReference type="AlphaFoldDB" id="N1QKT8"/>
<feature type="domain" description="Mmc1 C-terminal" evidence="2">
    <location>
        <begin position="346"/>
        <end position="545"/>
    </location>
</feature>
<evidence type="ECO:0000313" key="3">
    <source>
        <dbReference type="EMBL" id="EMF11791.1"/>
    </source>
</evidence>
<dbReference type="OMA" id="WAERAHT"/>
<dbReference type="RefSeq" id="XP_016759912.1">
    <property type="nucleotide sequence ID" value="XM_016908101.1"/>
</dbReference>
<dbReference type="EMBL" id="KB456265">
    <property type="protein sequence ID" value="EMF11791.1"/>
    <property type="molecule type" value="Genomic_DNA"/>
</dbReference>
<accession>N1QKT8</accession>
<feature type="transmembrane region" description="Helical" evidence="1">
    <location>
        <begin position="505"/>
        <end position="523"/>
    </location>
</feature>